<proteinExistence type="predicted"/>
<dbReference type="AlphaFoldDB" id="A0A6C2YMH8"/>
<dbReference type="Gene3D" id="2.60.120.380">
    <property type="match status" value="2"/>
</dbReference>
<feature type="region of interest" description="Disordered" evidence="1">
    <location>
        <begin position="253"/>
        <end position="272"/>
    </location>
</feature>
<dbReference type="EMBL" id="LR586016">
    <property type="protein sequence ID" value="VIP02567.1"/>
    <property type="molecule type" value="Genomic_DNA"/>
</dbReference>
<gene>
    <name evidence="2" type="ORF">GMBLW1_13930</name>
</gene>
<dbReference type="EMBL" id="LR593887">
    <property type="protein sequence ID" value="VTS01790.1"/>
    <property type="molecule type" value="Genomic_DNA"/>
</dbReference>
<name>A0A6C2YMH8_9BACT</name>
<evidence type="ECO:0000256" key="1">
    <source>
        <dbReference type="SAM" id="MobiDB-lite"/>
    </source>
</evidence>
<dbReference type="KEGG" id="tim:GMBLW1_13930"/>
<accession>A0A6C2YMH8</accession>
<dbReference type="Proteomes" id="UP000464378">
    <property type="component" value="Chromosome"/>
</dbReference>
<sequence>MIVRTRILAWLLVVGFATTARAELTMPRLDRIQPIGGNIGSTVIVEVTGPDLVPIDRVWTDHPGITVEKIDDKKVHLKIATTVPAAVYDLRVSNRFGVSNPRSFAVSHGLTDILKSGKNQEFESAQLVPMNAAIAGATNGNQEDFYRFPGKKGQRIVVDCHAARLESGLDANLRLMSRDGRILATAGDTYGRDPMIDAILPDDGEFWVAVADLTYRGGEPYRLIISDRPQFETVFPSVMQVGKPTSVRVLGRNLGAGSKSLPSTGNGPGLEERTETLTIPAEVVETGRFPQLTPAIDHSPNLTATTATVRGFHYCPTWDTISARAQPILLVDHTVTLEQEPNAQPEQAQKVTLPAAIAGRFETAQDADWYELTATEKTQIVAQVYCERLAGRVDPVVTVFDDKGNRMAEFDDYGHRVNSFDGFLRDPVGNFEVQANQKVRILVQDRYRRGNERAQYVLTLRKPTVDFYPIAIHQANGQSGSTILHRGGATTLDLVVHMEPQMQFPVTVTPISLPPGVHAKATTLVGNVRSTIVLWADESADANWTGPIRFLATGTKDGQTIRREVRAYTRIGNESSSRPTRDLMLAIREQAPFRAAFTQPTITAQAGQKLTLKVEVKRFWPGYTGKITLQPIETGGNFSLPNVEIPENQTSVDLSFEIPKNVSGEFTVSYKAQSQVPYRKDPKQPVAMTLFTSAVIPTTISVPPSK</sequence>
<protein>
    <submittedName>
        <fullName evidence="2">Hypothetical conserved protein</fullName>
    </submittedName>
</protein>
<reference evidence="2" key="1">
    <citation type="submission" date="2019-04" db="EMBL/GenBank/DDBJ databases">
        <authorList>
            <consortium name="Science for Life Laboratories"/>
        </authorList>
    </citation>
    <scope>NUCLEOTIDE SEQUENCE</scope>
    <source>
        <strain evidence="2">MBLW1</strain>
    </source>
</reference>
<evidence type="ECO:0000313" key="3">
    <source>
        <dbReference type="Proteomes" id="UP000464378"/>
    </source>
</evidence>
<organism evidence="2">
    <name type="scientific">Tuwongella immobilis</name>
    <dbReference type="NCBI Taxonomy" id="692036"/>
    <lineage>
        <taxon>Bacteria</taxon>
        <taxon>Pseudomonadati</taxon>
        <taxon>Planctomycetota</taxon>
        <taxon>Planctomycetia</taxon>
        <taxon>Gemmatales</taxon>
        <taxon>Gemmataceae</taxon>
        <taxon>Tuwongella</taxon>
    </lineage>
</organism>
<dbReference type="RefSeq" id="WP_162657732.1">
    <property type="nucleotide sequence ID" value="NZ_LR593887.1"/>
</dbReference>
<evidence type="ECO:0000313" key="2">
    <source>
        <dbReference type="EMBL" id="VIP02567.1"/>
    </source>
</evidence>
<dbReference type="InParanoid" id="A0A6C2YMH8"/>
<keyword evidence="3" id="KW-1185">Reference proteome</keyword>